<reference evidence="1" key="2">
    <citation type="journal article" date="2023" name="Microorganisms">
        <title>Isolation and Genomic Characteristics of Cat-Borne Campylobacter felis sp. nov. and Sheep-Borne Campylobacter ovis sp. nov.</title>
        <authorList>
            <person name="Wang H."/>
            <person name="Li Y."/>
            <person name="Gu Y."/>
            <person name="Zhou G."/>
            <person name="Chen X."/>
            <person name="Zhang X."/>
            <person name="Shao Z."/>
            <person name="Zhang J."/>
            <person name="Zhang M."/>
        </authorList>
    </citation>
    <scope>NUCLEOTIDE SEQUENCE</scope>
    <source>
        <strain evidence="1">XJK33-1</strain>
    </source>
</reference>
<organism evidence="1 2">
    <name type="scientific">Campylobacter felis</name>
    <dbReference type="NCBI Taxonomy" id="2974565"/>
    <lineage>
        <taxon>Bacteria</taxon>
        <taxon>Pseudomonadati</taxon>
        <taxon>Campylobacterota</taxon>
        <taxon>Epsilonproteobacteria</taxon>
        <taxon>Campylobacterales</taxon>
        <taxon>Campylobacteraceae</taxon>
        <taxon>Campylobacter</taxon>
    </lineage>
</organism>
<dbReference type="Proteomes" id="UP001176223">
    <property type="component" value="Unassembled WGS sequence"/>
</dbReference>
<sequence length="98" mass="11548">MTRFYLTNIFENASVRVAFYEAKEKPYFKGVNEVLKAKNKKYKGLSFKELESLLDAFVVALRIKHRHKSGRIARDKSNLMKAYLNLFAFVEKLKRGRK</sequence>
<accession>A0ABT7I589</accession>
<evidence type="ECO:0000313" key="1">
    <source>
        <dbReference type="EMBL" id="MDL0147472.1"/>
    </source>
</evidence>
<reference evidence="1" key="1">
    <citation type="submission" date="2022-08" db="EMBL/GenBank/DDBJ databases">
        <authorList>
            <person name="Wang H."/>
        </authorList>
    </citation>
    <scope>NUCLEOTIDE SEQUENCE</scope>
    <source>
        <strain evidence="1">XJK33-1</strain>
    </source>
</reference>
<gene>
    <name evidence="1" type="ORF">NYG95_07620</name>
</gene>
<dbReference type="RefSeq" id="WP_270977860.1">
    <property type="nucleotide sequence ID" value="NZ_JANURS010000015.1"/>
</dbReference>
<proteinExistence type="predicted"/>
<name>A0ABT7I589_9BACT</name>
<keyword evidence="2" id="KW-1185">Reference proteome</keyword>
<evidence type="ECO:0000313" key="2">
    <source>
        <dbReference type="Proteomes" id="UP001176223"/>
    </source>
</evidence>
<dbReference type="EMBL" id="JANURU010000016">
    <property type="protein sequence ID" value="MDL0147472.1"/>
    <property type="molecule type" value="Genomic_DNA"/>
</dbReference>
<comment type="caution">
    <text evidence="1">The sequence shown here is derived from an EMBL/GenBank/DDBJ whole genome shotgun (WGS) entry which is preliminary data.</text>
</comment>
<protein>
    <submittedName>
        <fullName evidence="1">Uncharacterized protein</fullName>
    </submittedName>
</protein>